<organism evidence="1 2">
    <name type="scientific">Serratia rubidaea</name>
    <name type="common">Serratia marinorubra</name>
    <dbReference type="NCBI Taxonomy" id="61652"/>
    <lineage>
        <taxon>Bacteria</taxon>
        <taxon>Pseudomonadati</taxon>
        <taxon>Pseudomonadota</taxon>
        <taxon>Gammaproteobacteria</taxon>
        <taxon>Enterobacterales</taxon>
        <taxon>Yersiniaceae</taxon>
        <taxon>Serratia</taxon>
    </lineage>
</organism>
<accession>A0A4U9H9I9</accession>
<dbReference type="AlphaFoldDB" id="A0A4U9H9I9"/>
<sequence length="177" mass="20647">MENGHVNKEGSLRRLTLGEIALAKTVFGIAIAYHKVWIHCDSYLPFGLQKSNVAMAPNGEIYFRKHLYKEDFSTRPPDEQYVFIHEMAHVWQYQKGMWVRARGFFSWAVSYNYKLNKSRLGDYPMEQQASIIADFFYIKNYGLGIFHGFYGRCYIGRIDKSILPIYKSMMHHAGLSV</sequence>
<dbReference type="EMBL" id="LR590463">
    <property type="protein sequence ID" value="VTP60154.1"/>
    <property type="molecule type" value="Genomic_DNA"/>
</dbReference>
<dbReference type="Proteomes" id="UP000307968">
    <property type="component" value="Chromosome"/>
</dbReference>
<evidence type="ECO:0008006" key="3">
    <source>
        <dbReference type="Google" id="ProtNLM"/>
    </source>
</evidence>
<gene>
    <name evidence="1" type="ORF">NCTC12971_00616</name>
</gene>
<proteinExistence type="predicted"/>
<dbReference type="RefSeq" id="WP_072186075.1">
    <property type="nucleotide sequence ID" value="NZ_CAMIPJ010000002.1"/>
</dbReference>
<dbReference type="GeneID" id="61764004"/>
<reference evidence="1 2" key="1">
    <citation type="submission" date="2019-05" db="EMBL/GenBank/DDBJ databases">
        <authorList>
            <consortium name="Pathogen Informatics"/>
        </authorList>
    </citation>
    <scope>NUCLEOTIDE SEQUENCE [LARGE SCALE GENOMIC DNA]</scope>
    <source>
        <strain evidence="1 2">NCTC12971</strain>
    </source>
</reference>
<evidence type="ECO:0000313" key="1">
    <source>
        <dbReference type="EMBL" id="VTP60154.1"/>
    </source>
</evidence>
<name>A0A4U9H9I9_SERRU</name>
<evidence type="ECO:0000313" key="2">
    <source>
        <dbReference type="Proteomes" id="UP000307968"/>
    </source>
</evidence>
<protein>
    <recommendedName>
        <fullName evidence="3">Type IV secretion protein Rhs</fullName>
    </recommendedName>
</protein>